<dbReference type="RefSeq" id="XP_003672146.1">
    <property type="nucleotide sequence ID" value="XM_003672098.1"/>
</dbReference>
<dbReference type="KEGG" id="ndi:NDAI_0J00110"/>
<dbReference type="Pfam" id="PF05193">
    <property type="entry name" value="Peptidase_M16_C"/>
    <property type="match status" value="1"/>
</dbReference>
<evidence type="ECO:0000256" key="9">
    <source>
        <dbReference type="ARBA" id="ARBA00038146"/>
    </source>
</evidence>
<dbReference type="InterPro" id="IPR007863">
    <property type="entry name" value="Peptidase_M16_C"/>
</dbReference>
<evidence type="ECO:0000259" key="15">
    <source>
        <dbReference type="Pfam" id="PF05193"/>
    </source>
</evidence>
<evidence type="ECO:0000256" key="6">
    <source>
        <dbReference type="ARBA" id="ARBA00022982"/>
    </source>
</evidence>
<evidence type="ECO:0000256" key="8">
    <source>
        <dbReference type="ARBA" id="ARBA00023136"/>
    </source>
</evidence>
<dbReference type="GO" id="GO:0046872">
    <property type="term" value="F:metal ion binding"/>
    <property type="evidence" value="ECO:0007669"/>
    <property type="project" value="InterPro"/>
</dbReference>
<evidence type="ECO:0000259" key="14">
    <source>
        <dbReference type="Pfam" id="PF00675"/>
    </source>
</evidence>
<dbReference type="GO" id="GO:0008121">
    <property type="term" value="F:quinol-cytochrome-c reductase activity"/>
    <property type="evidence" value="ECO:0007669"/>
    <property type="project" value="EnsemblFungi"/>
</dbReference>
<dbReference type="PANTHER" id="PTHR11851:SF209">
    <property type="entry name" value="CYTOCHROME B-C1 COMPLEX SUBUNIT 2, MITOCHONDRIAL"/>
    <property type="match status" value="1"/>
</dbReference>
<evidence type="ECO:0000256" key="13">
    <source>
        <dbReference type="ARBA" id="ARBA00042707"/>
    </source>
</evidence>
<dbReference type="InterPro" id="IPR050361">
    <property type="entry name" value="MPP/UQCRC_Complex"/>
</dbReference>
<accession>G0WHC3</accession>
<keyword evidence="8" id="KW-0472">Membrane</keyword>
<dbReference type="InterPro" id="IPR011249">
    <property type="entry name" value="Metalloenz_LuxS/M16"/>
</dbReference>
<evidence type="ECO:0000256" key="1">
    <source>
        <dbReference type="ARBA" id="ARBA00004443"/>
    </source>
</evidence>
<reference evidence="16 17" key="1">
    <citation type="journal article" date="2011" name="Proc. Natl. Acad. Sci. U.S.A.">
        <title>Evolutionary erosion of yeast sex chromosomes by mating-type switching accidents.</title>
        <authorList>
            <person name="Gordon J.L."/>
            <person name="Armisen D."/>
            <person name="Proux-Wera E."/>
            <person name="Oheigeartaigh S.S."/>
            <person name="Byrne K.P."/>
            <person name="Wolfe K.H."/>
        </authorList>
    </citation>
    <scope>NUCLEOTIDE SEQUENCE [LARGE SCALE GENOMIC DNA]</scope>
    <source>
        <strain evidence="17">ATCC 10597 / BCRC 20456 / CBS 421 / NBRC 0211 / NRRL Y-12639</strain>
    </source>
</reference>
<evidence type="ECO:0000256" key="3">
    <source>
        <dbReference type="ARBA" id="ARBA00022660"/>
    </source>
</evidence>
<proteinExistence type="inferred from homology"/>
<evidence type="ECO:0000313" key="16">
    <source>
        <dbReference type="EMBL" id="CCD26903.1"/>
    </source>
</evidence>
<keyword evidence="4" id="KW-0999">Mitochondrion inner membrane</keyword>
<feature type="domain" description="Peptidase M16 C-terminal" evidence="15">
    <location>
        <begin position="174"/>
        <end position="319"/>
    </location>
</feature>
<feature type="domain" description="Peptidase M16 N-terminal" evidence="14">
    <location>
        <begin position="28"/>
        <end position="169"/>
    </location>
</feature>
<keyword evidence="3" id="KW-0679">Respiratory chain</keyword>
<keyword evidence="2" id="KW-0813">Transport</keyword>
<name>G0WHC3_NAUDC</name>
<keyword evidence="5" id="KW-0809">Transit peptide</keyword>
<evidence type="ECO:0000256" key="10">
    <source>
        <dbReference type="ARBA" id="ARBA00040751"/>
    </source>
</evidence>
<keyword evidence="17" id="KW-1185">Reference proteome</keyword>
<dbReference type="eggNOG" id="KOG2583">
    <property type="taxonomic scope" value="Eukaryota"/>
</dbReference>
<protein>
    <recommendedName>
        <fullName evidence="10">Cytochrome b-c1 complex subunit 2, mitochondrial</fullName>
    </recommendedName>
    <alternativeName>
        <fullName evidence="12">Complex III subunit 2</fullName>
    </alternativeName>
    <alternativeName>
        <fullName evidence="11">Core protein II</fullName>
    </alternativeName>
    <alternativeName>
        <fullName evidence="13">Ubiquinol-cytochrome-c reductase complex core protein 2</fullName>
    </alternativeName>
</protein>
<dbReference type="GeneID" id="11494019"/>
<comment type="similarity">
    <text evidence="9">Belongs to the peptidase M16 family. UQCRC2/QCR2 subfamily.</text>
</comment>
<dbReference type="FunFam" id="3.30.830.10:FF:000021">
    <property type="entry name" value="Cytochrome b-c1 complex subunit 2"/>
    <property type="match status" value="1"/>
</dbReference>
<dbReference type="GO" id="GO:0045275">
    <property type="term" value="C:respiratory chain complex III"/>
    <property type="evidence" value="ECO:0007669"/>
    <property type="project" value="EnsemblFungi"/>
</dbReference>
<evidence type="ECO:0000256" key="7">
    <source>
        <dbReference type="ARBA" id="ARBA00023128"/>
    </source>
</evidence>
<evidence type="ECO:0000256" key="12">
    <source>
        <dbReference type="ARBA" id="ARBA00041778"/>
    </source>
</evidence>
<dbReference type="Proteomes" id="UP000000689">
    <property type="component" value="Chromosome 10"/>
</dbReference>
<keyword evidence="7" id="KW-0496">Mitochondrion</keyword>
<evidence type="ECO:0000256" key="11">
    <source>
        <dbReference type="ARBA" id="ARBA00041372"/>
    </source>
</evidence>
<dbReference type="STRING" id="1071378.G0WHC3"/>
<organism evidence="16 17">
    <name type="scientific">Naumovozyma dairenensis (strain ATCC 10597 / BCRC 20456 / CBS 421 / NBRC 0211 / NRRL Y-12639)</name>
    <name type="common">Saccharomyces dairenensis</name>
    <dbReference type="NCBI Taxonomy" id="1071378"/>
    <lineage>
        <taxon>Eukaryota</taxon>
        <taxon>Fungi</taxon>
        <taxon>Dikarya</taxon>
        <taxon>Ascomycota</taxon>
        <taxon>Saccharomycotina</taxon>
        <taxon>Saccharomycetes</taxon>
        <taxon>Saccharomycetales</taxon>
        <taxon>Saccharomycetaceae</taxon>
        <taxon>Naumovozyma</taxon>
    </lineage>
</organism>
<dbReference type="PANTHER" id="PTHR11851">
    <property type="entry name" value="METALLOPROTEASE"/>
    <property type="match status" value="1"/>
</dbReference>
<dbReference type="Pfam" id="PF00675">
    <property type="entry name" value="Peptidase_M16"/>
    <property type="match status" value="1"/>
</dbReference>
<comment type="subcellular location">
    <subcellularLocation>
        <location evidence="1">Mitochondrion inner membrane</location>
        <topology evidence="1">Peripheral membrane protein</topology>
        <orientation evidence="1">Matrix side</orientation>
    </subcellularLocation>
</comment>
<dbReference type="Gene3D" id="3.30.830.10">
    <property type="entry name" value="Metalloenzyme, LuxS/M16 peptidase-like"/>
    <property type="match status" value="2"/>
</dbReference>
<dbReference type="EMBL" id="HE580276">
    <property type="protein sequence ID" value="CCD26903.1"/>
    <property type="molecule type" value="Genomic_DNA"/>
</dbReference>
<dbReference type="OrthoDB" id="6369905at2759"/>
<dbReference type="GO" id="GO:0030061">
    <property type="term" value="C:mitochondrial crista"/>
    <property type="evidence" value="ECO:0007669"/>
    <property type="project" value="EnsemblFungi"/>
</dbReference>
<dbReference type="AlphaFoldDB" id="G0WHC3"/>
<evidence type="ECO:0000256" key="2">
    <source>
        <dbReference type="ARBA" id="ARBA00022448"/>
    </source>
</evidence>
<dbReference type="SUPFAM" id="SSF63411">
    <property type="entry name" value="LuxS/MPP-like metallohydrolase"/>
    <property type="match status" value="2"/>
</dbReference>
<gene>
    <name evidence="16" type="primary">NDAI0J00110</name>
    <name evidence="16" type="ordered locus">NDAI_0J00110</name>
</gene>
<keyword evidence="6" id="KW-0249">Electron transport</keyword>
<evidence type="ECO:0000256" key="4">
    <source>
        <dbReference type="ARBA" id="ARBA00022792"/>
    </source>
</evidence>
<dbReference type="InterPro" id="IPR011765">
    <property type="entry name" value="Pept_M16_N"/>
</dbReference>
<dbReference type="OMA" id="YKYQDAG"/>
<evidence type="ECO:0000313" key="17">
    <source>
        <dbReference type="Proteomes" id="UP000000689"/>
    </source>
</evidence>
<sequence>MLSIASTRNTVVKNLLRVSSKAHYNVLAVDSPSKVSTLAVKVHAGSRYANKDGLSHLLSRFNFQNTNDKSALRLVRETELLSGELASTVDREYITLKATFLKEHLPYYVNVLANALYKTSFRPHELPESVLPAANYDLARYDQNPINVAHELLYNITYRSGLGNPILYDGVEPIALEEIQSFADDVYTKDNIDIIGSGVNANDLERFVNDSLFNSLPVGKSLVGSSATKSFVGKEARLRNVGPSVVTIGIPIDSAEDFGKYYALSKYLTAKSTPLSNLVSSSKVDFYNNKNGLFILNVIGSNPEIVNNSVRKLVTELKKNIDLSVTKEYARLELELENQFKLKPLEIDFGKVKNFKLDKFNYAAVGDVSKLPFLDDLY</sequence>
<evidence type="ECO:0000256" key="5">
    <source>
        <dbReference type="ARBA" id="ARBA00022946"/>
    </source>
</evidence>
<dbReference type="HOGENOM" id="CLU_009902_0_1_1"/>
<dbReference type="GO" id="GO:0006122">
    <property type="term" value="P:mitochondrial electron transport, ubiquinol to cytochrome c"/>
    <property type="evidence" value="ECO:0007669"/>
    <property type="project" value="EnsemblFungi"/>
</dbReference>